<dbReference type="AlphaFoldDB" id="A0AAV4R4P2"/>
<protein>
    <submittedName>
        <fullName evidence="1">Uncharacterized protein</fullName>
    </submittedName>
</protein>
<comment type="caution">
    <text evidence="1">The sequence shown here is derived from an EMBL/GenBank/DDBJ whole genome shotgun (WGS) entry which is preliminary data.</text>
</comment>
<reference evidence="1 2" key="1">
    <citation type="submission" date="2021-06" db="EMBL/GenBank/DDBJ databases">
        <title>Caerostris extrusa draft genome.</title>
        <authorList>
            <person name="Kono N."/>
            <person name="Arakawa K."/>
        </authorList>
    </citation>
    <scope>NUCLEOTIDE SEQUENCE [LARGE SCALE GENOMIC DNA]</scope>
</reference>
<name>A0AAV4R4P2_CAEEX</name>
<sequence length="73" mass="8207">MRRKGNTEAFSNNGHVGDSFERFGGTFQLEITTKIVNAMDYVRVICFTSGVSSSFTHWKVDLFHSSELCAEVL</sequence>
<dbReference type="EMBL" id="BPLR01007382">
    <property type="protein sequence ID" value="GIY16465.1"/>
    <property type="molecule type" value="Genomic_DNA"/>
</dbReference>
<proteinExistence type="predicted"/>
<organism evidence="1 2">
    <name type="scientific">Caerostris extrusa</name>
    <name type="common">Bark spider</name>
    <name type="synonym">Caerostris bankana</name>
    <dbReference type="NCBI Taxonomy" id="172846"/>
    <lineage>
        <taxon>Eukaryota</taxon>
        <taxon>Metazoa</taxon>
        <taxon>Ecdysozoa</taxon>
        <taxon>Arthropoda</taxon>
        <taxon>Chelicerata</taxon>
        <taxon>Arachnida</taxon>
        <taxon>Araneae</taxon>
        <taxon>Araneomorphae</taxon>
        <taxon>Entelegynae</taxon>
        <taxon>Araneoidea</taxon>
        <taxon>Araneidae</taxon>
        <taxon>Caerostris</taxon>
    </lineage>
</organism>
<evidence type="ECO:0000313" key="1">
    <source>
        <dbReference type="EMBL" id="GIY16465.1"/>
    </source>
</evidence>
<gene>
    <name evidence="1" type="ORF">CEXT_647101</name>
</gene>
<evidence type="ECO:0000313" key="2">
    <source>
        <dbReference type="Proteomes" id="UP001054945"/>
    </source>
</evidence>
<keyword evidence="2" id="KW-1185">Reference proteome</keyword>
<feature type="non-terminal residue" evidence="1">
    <location>
        <position position="73"/>
    </location>
</feature>
<accession>A0AAV4R4P2</accession>
<dbReference type="Proteomes" id="UP001054945">
    <property type="component" value="Unassembled WGS sequence"/>
</dbReference>